<name>A0A1U7JM74_9HYPH</name>
<dbReference type="InterPro" id="IPR002173">
    <property type="entry name" value="Carboh/pur_kinase_PfkB_CS"/>
</dbReference>
<dbReference type="GO" id="GO:0006796">
    <property type="term" value="P:phosphate-containing compound metabolic process"/>
    <property type="evidence" value="ECO:0007669"/>
    <property type="project" value="UniProtKB-ARBA"/>
</dbReference>
<dbReference type="InterPro" id="IPR011611">
    <property type="entry name" value="PfkB_dom"/>
</dbReference>
<dbReference type="STRING" id="197461.A3843_01440"/>
<dbReference type="EMBL" id="LVVZ01000003">
    <property type="protein sequence ID" value="OKL45817.1"/>
    <property type="molecule type" value="Genomic_DNA"/>
</dbReference>
<evidence type="ECO:0000256" key="1">
    <source>
        <dbReference type="ARBA" id="ARBA00010688"/>
    </source>
</evidence>
<gene>
    <name evidence="6" type="ORF">A3843_01440</name>
</gene>
<dbReference type="InterPro" id="IPR002139">
    <property type="entry name" value="Ribo/fructo_kinase"/>
</dbReference>
<dbReference type="RefSeq" id="WP_028482024.1">
    <property type="nucleotide sequence ID" value="NZ_LVVZ01000003.1"/>
</dbReference>
<keyword evidence="2 4" id="KW-0808">Transferase</keyword>
<dbReference type="PROSITE" id="PS00584">
    <property type="entry name" value="PFKB_KINASES_2"/>
    <property type="match status" value="1"/>
</dbReference>
<dbReference type="CDD" id="cd01945">
    <property type="entry name" value="ribokinase_group_B"/>
    <property type="match status" value="1"/>
</dbReference>
<evidence type="ECO:0000256" key="2">
    <source>
        <dbReference type="ARBA" id="ARBA00022679"/>
    </source>
</evidence>
<sequence length="297" mass="31603">MTIACVGITVLDRVFRVSELPTTGGKFVAKKYFEIGGGPAATAAVAISKLGHPVEFIGRVGADDVAQAMQREFTQYGVGQAHIRTIDGATSSFSAILVDDAGERMIINYQDDQLSRDPEWLKQINFDQFQSVLCDVRWIAGAKHALEQAKSLGIPSVLDADITPEDIGELVALADHVAFSEPGLAKFSQVDDPLEGLRIAQTKTDGTVYVTVGSKGCYWLEGDELCHQPGFKVDVVDTTGAGDVFHGAFALAVADQMSARDAVTFSSAVAALKCTKMGGREGVPDRSTAEAFIKANA</sequence>
<evidence type="ECO:0000313" key="7">
    <source>
        <dbReference type="Proteomes" id="UP000185783"/>
    </source>
</evidence>
<dbReference type="PANTHER" id="PTHR10584">
    <property type="entry name" value="SUGAR KINASE"/>
    <property type="match status" value="1"/>
</dbReference>
<keyword evidence="3 4" id="KW-0418">Kinase</keyword>
<dbReference type="GO" id="GO:0016301">
    <property type="term" value="F:kinase activity"/>
    <property type="evidence" value="ECO:0007669"/>
    <property type="project" value="UniProtKB-KW"/>
</dbReference>
<reference evidence="6 7" key="1">
    <citation type="submission" date="2016-03" db="EMBL/GenBank/DDBJ databases">
        <title>Genome sequence of Nesiotobacter sp. nov., a moderately halophilic alphaproteobacterium isolated from the Yellow Sea, China.</title>
        <authorList>
            <person name="Zhang G."/>
            <person name="Zhang R."/>
        </authorList>
    </citation>
    <scope>NUCLEOTIDE SEQUENCE [LARGE SCALE GENOMIC DNA]</scope>
    <source>
        <strain evidence="6 7">WB1-6</strain>
    </source>
</reference>
<dbReference type="Proteomes" id="UP000185783">
    <property type="component" value="Unassembled WGS sequence"/>
</dbReference>
<dbReference type="SUPFAM" id="SSF53613">
    <property type="entry name" value="Ribokinase-like"/>
    <property type="match status" value="1"/>
</dbReference>
<evidence type="ECO:0000259" key="5">
    <source>
        <dbReference type="Pfam" id="PF00294"/>
    </source>
</evidence>
<dbReference type="InterPro" id="IPR029056">
    <property type="entry name" value="Ribokinase-like"/>
</dbReference>
<dbReference type="GO" id="GO:0005829">
    <property type="term" value="C:cytosol"/>
    <property type="evidence" value="ECO:0007669"/>
    <property type="project" value="TreeGrafter"/>
</dbReference>
<dbReference type="Gene3D" id="3.40.1190.20">
    <property type="match status" value="1"/>
</dbReference>
<comment type="similarity">
    <text evidence="1 4">Belongs to the carbohydrate kinase PfkB family.</text>
</comment>
<dbReference type="Pfam" id="PF00294">
    <property type="entry name" value="PfkB"/>
    <property type="match status" value="1"/>
</dbReference>
<feature type="domain" description="Carbohydrate kinase PfkB" evidence="5">
    <location>
        <begin position="3"/>
        <end position="285"/>
    </location>
</feature>
<dbReference type="PANTHER" id="PTHR10584:SF157">
    <property type="entry name" value="SULFOFRUCTOSE KINASE"/>
    <property type="match status" value="1"/>
</dbReference>
<dbReference type="PRINTS" id="PR00990">
    <property type="entry name" value="RIBOKINASE"/>
</dbReference>
<organism evidence="6 7">
    <name type="scientific">Pseudovibrio exalbescens</name>
    <dbReference type="NCBI Taxonomy" id="197461"/>
    <lineage>
        <taxon>Bacteria</taxon>
        <taxon>Pseudomonadati</taxon>
        <taxon>Pseudomonadota</taxon>
        <taxon>Alphaproteobacteria</taxon>
        <taxon>Hyphomicrobiales</taxon>
        <taxon>Stappiaceae</taxon>
        <taxon>Pseudovibrio</taxon>
    </lineage>
</organism>
<proteinExistence type="inferred from homology"/>
<evidence type="ECO:0000256" key="4">
    <source>
        <dbReference type="RuleBase" id="RU003704"/>
    </source>
</evidence>
<keyword evidence="7" id="KW-1185">Reference proteome</keyword>
<accession>A0A1U7JM74</accession>
<protein>
    <submittedName>
        <fullName evidence="6">Ribokinase</fullName>
    </submittedName>
</protein>
<evidence type="ECO:0000256" key="3">
    <source>
        <dbReference type="ARBA" id="ARBA00022777"/>
    </source>
</evidence>
<comment type="caution">
    <text evidence="6">The sequence shown here is derived from an EMBL/GenBank/DDBJ whole genome shotgun (WGS) entry which is preliminary data.</text>
</comment>
<dbReference type="AlphaFoldDB" id="A0A1U7JM74"/>
<evidence type="ECO:0000313" key="6">
    <source>
        <dbReference type="EMBL" id="OKL45817.1"/>
    </source>
</evidence>